<organism evidence="2">
    <name type="scientific">Aspergillus arachidicola</name>
    <dbReference type="NCBI Taxonomy" id="656916"/>
    <lineage>
        <taxon>Eukaryota</taxon>
        <taxon>Fungi</taxon>
        <taxon>Dikarya</taxon>
        <taxon>Ascomycota</taxon>
        <taxon>Pezizomycotina</taxon>
        <taxon>Eurotiomycetes</taxon>
        <taxon>Eurotiomycetidae</taxon>
        <taxon>Eurotiales</taxon>
        <taxon>Aspergillaceae</taxon>
        <taxon>Aspergillus</taxon>
        <taxon>Aspergillus subgen. Circumdati</taxon>
    </lineage>
</organism>
<accession>A0A5N6XQ27</accession>
<keyword evidence="1" id="KW-0812">Transmembrane</keyword>
<evidence type="ECO:0000313" key="2">
    <source>
        <dbReference type="EMBL" id="KAE8335315.1"/>
    </source>
</evidence>
<gene>
    <name evidence="2" type="ORF">BDV24DRAFT_144108</name>
</gene>
<name>A0A5N6XQ27_9EURO</name>
<feature type="transmembrane region" description="Helical" evidence="1">
    <location>
        <begin position="83"/>
        <end position="103"/>
    </location>
</feature>
<dbReference type="AlphaFoldDB" id="A0A5N6XQ27"/>
<keyword evidence="1" id="KW-0472">Membrane</keyword>
<protein>
    <submittedName>
        <fullName evidence="2">Uncharacterized protein</fullName>
    </submittedName>
</protein>
<proteinExistence type="predicted"/>
<dbReference type="Proteomes" id="UP000325558">
    <property type="component" value="Unassembled WGS sequence"/>
</dbReference>
<keyword evidence="1" id="KW-1133">Transmembrane helix</keyword>
<dbReference type="EMBL" id="ML737222">
    <property type="protein sequence ID" value="KAE8335315.1"/>
    <property type="molecule type" value="Genomic_DNA"/>
</dbReference>
<sequence length="105" mass="12041">MRCITEYDRTVLVLMGKAERHIHTYSSDPRSDPIVKKAPATFPPLPIFDPLLLLLTPQRPPSSPLIVPTSSPFPTRHKLQRRYARVTIMWTCSRALVLPFAFFQP</sequence>
<reference evidence="2" key="1">
    <citation type="submission" date="2019-04" db="EMBL/GenBank/DDBJ databases">
        <title>Friends and foes A comparative genomics study of 23 Aspergillus species from section Flavi.</title>
        <authorList>
            <consortium name="DOE Joint Genome Institute"/>
            <person name="Kjaerbolling I."/>
            <person name="Vesth T."/>
            <person name="Frisvad J.C."/>
            <person name="Nybo J.L."/>
            <person name="Theobald S."/>
            <person name="Kildgaard S."/>
            <person name="Isbrandt T."/>
            <person name="Kuo A."/>
            <person name="Sato A."/>
            <person name="Lyhne E.K."/>
            <person name="Kogle M.E."/>
            <person name="Wiebenga A."/>
            <person name="Kun R.S."/>
            <person name="Lubbers R.J."/>
            <person name="Makela M.R."/>
            <person name="Barry K."/>
            <person name="Chovatia M."/>
            <person name="Clum A."/>
            <person name="Daum C."/>
            <person name="Haridas S."/>
            <person name="He G."/>
            <person name="LaButti K."/>
            <person name="Lipzen A."/>
            <person name="Mondo S."/>
            <person name="Riley R."/>
            <person name="Salamov A."/>
            <person name="Simmons B.A."/>
            <person name="Magnuson J.K."/>
            <person name="Henrissat B."/>
            <person name="Mortensen U.H."/>
            <person name="Larsen T.O."/>
            <person name="Devries R.P."/>
            <person name="Grigoriev I.V."/>
            <person name="Machida M."/>
            <person name="Baker S.E."/>
            <person name="Andersen M.R."/>
        </authorList>
    </citation>
    <scope>NUCLEOTIDE SEQUENCE</scope>
    <source>
        <strain evidence="2">CBS 117612</strain>
    </source>
</reference>
<evidence type="ECO:0000256" key="1">
    <source>
        <dbReference type="SAM" id="Phobius"/>
    </source>
</evidence>